<reference evidence="1 2" key="1">
    <citation type="submission" date="2019-09" db="EMBL/GenBank/DDBJ databases">
        <title>High taxonomic diversity of Micromonospora strains isolated from Medicago sativa nodules in different geographical locations.</title>
        <authorList>
            <person name="Martinez-Hidalgo P."/>
            <person name="Flores-Felix J.D."/>
            <person name="Velazquez E."/>
            <person name="Brau L."/>
            <person name="Trujillo M.E."/>
            <person name="Martinez-Molina E."/>
        </authorList>
    </citation>
    <scope>NUCLEOTIDE SEQUENCE [LARGE SCALE GENOMIC DNA]</scope>
    <source>
        <strain evidence="1 2">ALFB5</strain>
    </source>
</reference>
<evidence type="ECO:0000313" key="1">
    <source>
        <dbReference type="EMBL" id="KAB1111968.1"/>
    </source>
</evidence>
<name>A0ABQ6UGE1_9ACTN</name>
<dbReference type="RefSeq" id="WP_151013310.1">
    <property type="nucleotide sequence ID" value="NZ_CBDRJA010000012.1"/>
</dbReference>
<gene>
    <name evidence="1" type="ORF">F6X54_15955</name>
</gene>
<organism evidence="1 2">
    <name type="scientific">Micromonospora aurantiaca</name>
    <name type="common">nom. illeg.</name>
    <dbReference type="NCBI Taxonomy" id="47850"/>
    <lineage>
        <taxon>Bacteria</taxon>
        <taxon>Bacillati</taxon>
        <taxon>Actinomycetota</taxon>
        <taxon>Actinomycetes</taxon>
        <taxon>Micromonosporales</taxon>
        <taxon>Micromonosporaceae</taxon>
        <taxon>Micromonospora</taxon>
    </lineage>
</organism>
<evidence type="ECO:0000313" key="2">
    <source>
        <dbReference type="Proteomes" id="UP000471364"/>
    </source>
</evidence>
<comment type="caution">
    <text evidence="1">The sequence shown here is derived from an EMBL/GenBank/DDBJ whole genome shotgun (WGS) entry which is preliminary data.</text>
</comment>
<keyword evidence="2" id="KW-1185">Reference proteome</keyword>
<dbReference type="EMBL" id="WAAR01000066">
    <property type="protein sequence ID" value="KAB1111968.1"/>
    <property type="molecule type" value="Genomic_DNA"/>
</dbReference>
<sequence length="127" mass="14517">MATLILPQVFINNMATGLLVAAYAGPERRRTVGREGDVRTYGNGRRRGVTRVGKAHEMPLRLVQLHQSSVDLLEEWEGESVLYRDDRGRRFVAIYLRLDDREYVADKQRYDVALTLNEVSWVEGVPA</sequence>
<proteinExistence type="predicted"/>
<accession>A0ABQ6UGE1</accession>
<protein>
    <submittedName>
        <fullName evidence="1">Uncharacterized protein</fullName>
    </submittedName>
</protein>
<dbReference type="Proteomes" id="UP000471364">
    <property type="component" value="Unassembled WGS sequence"/>
</dbReference>